<dbReference type="SUPFAM" id="SSF46894">
    <property type="entry name" value="C-terminal effector domain of the bipartite response regulators"/>
    <property type="match status" value="1"/>
</dbReference>
<dbReference type="InterPro" id="IPR011990">
    <property type="entry name" value="TPR-like_helical_dom_sf"/>
</dbReference>
<dbReference type="PROSITE" id="PS51755">
    <property type="entry name" value="OMPR_PHOB"/>
    <property type="match status" value="1"/>
</dbReference>
<keyword evidence="6" id="KW-1185">Reference proteome</keyword>
<dbReference type="GO" id="GO:0000160">
    <property type="term" value="P:phosphorelay signal transduction system"/>
    <property type="evidence" value="ECO:0007669"/>
    <property type="project" value="InterPro"/>
</dbReference>
<dbReference type="OrthoDB" id="105971at2"/>
<dbReference type="SMART" id="SM00028">
    <property type="entry name" value="TPR"/>
    <property type="match status" value="4"/>
</dbReference>
<protein>
    <submittedName>
        <fullName evidence="5">Transcriptional regulator</fullName>
    </submittedName>
</protein>
<evidence type="ECO:0000313" key="6">
    <source>
        <dbReference type="Proteomes" id="UP000612349"/>
    </source>
</evidence>
<feature type="domain" description="OmpR/PhoB-type" evidence="4">
    <location>
        <begin position="12"/>
        <end position="108"/>
    </location>
</feature>
<dbReference type="Gene3D" id="1.10.10.10">
    <property type="entry name" value="Winged helix-like DNA-binding domain superfamily/Winged helix DNA-binding domain"/>
    <property type="match status" value="1"/>
</dbReference>
<dbReference type="SUPFAM" id="SSF48452">
    <property type="entry name" value="TPR-like"/>
    <property type="match status" value="1"/>
</dbReference>
<dbReference type="PROSITE" id="PS50005">
    <property type="entry name" value="TPR"/>
    <property type="match status" value="2"/>
</dbReference>
<keyword evidence="2" id="KW-0802">TPR repeat</keyword>
<dbReference type="InterPro" id="IPR016032">
    <property type="entry name" value="Sig_transdc_resp-reg_C-effctor"/>
</dbReference>
<dbReference type="Pfam" id="PF13174">
    <property type="entry name" value="TPR_6"/>
    <property type="match status" value="1"/>
</dbReference>
<proteinExistence type="predicted"/>
<evidence type="ECO:0000256" key="1">
    <source>
        <dbReference type="ARBA" id="ARBA00023125"/>
    </source>
</evidence>
<dbReference type="RefSeq" id="WP_066777283.1">
    <property type="nucleotide sequence ID" value="NZ_BMIP01000005.1"/>
</dbReference>
<dbReference type="Pfam" id="PF00486">
    <property type="entry name" value="Trans_reg_C"/>
    <property type="match status" value="1"/>
</dbReference>
<evidence type="ECO:0000256" key="3">
    <source>
        <dbReference type="PROSITE-ProRule" id="PRU01091"/>
    </source>
</evidence>
<dbReference type="InterPro" id="IPR019734">
    <property type="entry name" value="TPR_rpt"/>
</dbReference>
<feature type="repeat" description="TPR" evidence="2">
    <location>
        <begin position="355"/>
        <end position="388"/>
    </location>
</feature>
<dbReference type="InterPro" id="IPR036388">
    <property type="entry name" value="WH-like_DNA-bd_sf"/>
</dbReference>
<dbReference type="Proteomes" id="UP000612349">
    <property type="component" value="Unassembled WGS sequence"/>
</dbReference>
<dbReference type="Gene3D" id="1.25.40.10">
    <property type="entry name" value="Tetratricopeptide repeat domain"/>
    <property type="match status" value="1"/>
</dbReference>
<feature type="DNA-binding region" description="OmpR/PhoB-type" evidence="3">
    <location>
        <begin position="12"/>
        <end position="108"/>
    </location>
</feature>
<dbReference type="PANTHER" id="PTHR12558:SF33">
    <property type="entry name" value="BLL7664 PROTEIN"/>
    <property type="match status" value="1"/>
</dbReference>
<reference evidence="5" key="1">
    <citation type="journal article" date="2014" name="Int. J. Syst. Evol. Microbiol.">
        <title>Complete genome sequence of Corynebacterium casei LMG S-19264T (=DSM 44701T), isolated from a smear-ripened cheese.</title>
        <authorList>
            <consortium name="US DOE Joint Genome Institute (JGI-PGF)"/>
            <person name="Walter F."/>
            <person name="Albersmeier A."/>
            <person name="Kalinowski J."/>
            <person name="Ruckert C."/>
        </authorList>
    </citation>
    <scope>NUCLEOTIDE SEQUENCE</scope>
    <source>
        <strain evidence="5">CGMCC 1.15360</strain>
    </source>
</reference>
<dbReference type="Gene3D" id="3.40.50.10070">
    <property type="entry name" value="TolB, N-terminal domain"/>
    <property type="match status" value="1"/>
</dbReference>
<dbReference type="PANTHER" id="PTHR12558">
    <property type="entry name" value="CELL DIVISION CYCLE 16,23,27"/>
    <property type="match status" value="1"/>
</dbReference>
<name>A0A916Z2B1_9SPHN</name>
<reference evidence="5" key="2">
    <citation type="submission" date="2020-09" db="EMBL/GenBank/DDBJ databases">
        <authorList>
            <person name="Sun Q."/>
            <person name="Zhou Y."/>
        </authorList>
    </citation>
    <scope>NUCLEOTIDE SEQUENCE</scope>
    <source>
        <strain evidence="5">CGMCC 1.15360</strain>
    </source>
</reference>
<dbReference type="AlphaFoldDB" id="A0A916Z2B1"/>
<dbReference type="Pfam" id="PF13432">
    <property type="entry name" value="TPR_16"/>
    <property type="match status" value="1"/>
</dbReference>
<sequence>MSKDKPISLAEEGDFALADLQVRPRSHEVWSVNGRDRLEPRVMQVLVALARAGGEVVSREELIASCWAGRIVGESAVHRCIVRLRKLGKGHGAFTVQSITKTGYRLRPINPAAAHVTTPATLPRPVVDRPSLAVLPFRVIAMEEGSDFLADGMQETLIAALSRLGSCFVISRGSSDRMHFGAATPDPVATGRSFGVSFLIEGSVQRIGPNLRVQVELVETRYGNVIWSDSLSGTIGDFFALQDAVVETLVGQVQPSIQRAEIAQALRKSPGDLNSYDCTMQAMAHVWQLDRDACAQALTLLERALVADPDYPLALALAGWCHAQRSVYNWSFDVEAAWASARSHAERAAQASDDPLVLTIMGAIHSIARDTEKARLLIERALAIDPNSAIGFQRLGWLEVYCGRPAKARKALQRALRLSPFDPMNFNVHAGLGSACELSDDHEAAIAHYHRALRERPSATWIYRHLASAHAAMGQDRAARAALNEVRRHYPDLTVASLENALAYPAAMRQRMCSDFARLGLPSGQSAD</sequence>
<dbReference type="EMBL" id="BMIP01000005">
    <property type="protein sequence ID" value="GGD73340.1"/>
    <property type="molecule type" value="Genomic_DNA"/>
</dbReference>
<dbReference type="GO" id="GO:0003677">
    <property type="term" value="F:DNA binding"/>
    <property type="evidence" value="ECO:0007669"/>
    <property type="project" value="UniProtKB-UniRule"/>
</dbReference>
<accession>A0A916Z2B1</accession>
<keyword evidence="1 3" id="KW-0238">DNA-binding</keyword>
<feature type="repeat" description="TPR" evidence="2">
    <location>
        <begin position="426"/>
        <end position="459"/>
    </location>
</feature>
<dbReference type="GO" id="GO:0006355">
    <property type="term" value="P:regulation of DNA-templated transcription"/>
    <property type="evidence" value="ECO:0007669"/>
    <property type="project" value="InterPro"/>
</dbReference>
<dbReference type="SMART" id="SM00862">
    <property type="entry name" value="Trans_reg_C"/>
    <property type="match status" value="1"/>
</dbReference>
<organism evidence="5 6">
    <name type="scientific">Croceicoccus mobilis</name>
    <dbReference type="NCBI Taxonomy" id="1703339"/>
    <lineage>
        <taxon>Bacteria</taxon>
        <taxon>Pseudomonadati</taxon>
        <taxon>Pseudomonadota</taxon>
        <taxon>Alphaproteobacteria</taxon>
        <taxon>Sphingomonadales</taxon>
        <taxon>Erythrobacteraceae</taxon>
        <taxon>Croceicoccus</taxon>
    </lineage>
</organism>
<evidence type="ECO:0000259" key="4">
    <source>
        <dbReference type="PROSITE" id="PS51755"/>
    </source>
</evidence>
<evidence type="ECO:0000256" key="2">
    <source>
        <dbReference type="PROSITE-ProRule" id="PRU00339"/>
    </source>
</evidence>
<gene>
    <name evidence="5" type="ORF">GCM10010990_23710</name>
</gene>
<comment type="caution">
    <text evidence="5">The sequence shown here is derived from an EMBL/GenBank/DDBJ whole genome shotgun (WGS) entry which is preliminary data.</text>
</comment>
<dbReference type="CDD" id="cd00383">
    <property type="entry name" value="trans_reg_C"/>
    <property type="match status" value="1"/>
</dbReference>
<dbReference type="InterPro" id="IPR001867">
    <property type="entry name" value="OmpR/PhoB-type_DNA-bd"/>
</dbReference>
<evidence type="ECO:0000313" key="5">
    <source>
        <dbReference type="EMBL" id="GGD73340.1"/>
    </source>
</evidence>